<comment type="catalytic activity">
    <reaction evidence="16">
        <text>L-phenylalanine(in) + H(+)(in) = L-phenylalanine(out) + H(+)(out)</text>
        <dbReference type="Rhea" id="RHEA:28923"/>
        <dbReference type="ChEBI" id="CHEBI:15378"/>
        <dbReference type="ChEBI" id="CHEBI:58095"/>
    </reaction>
    <physiologicalReaction direction="right-to-left" evidence="16">
        <dbReference type="Rhea" id="RHEA:28925"/>
    </physiologicalReaction>
</comment>
<feature type="transmembrane region" description="Helical" evidence="17">
    <location>
        <begin position="99"/>
        <end position="121"/>
    </location>
</feature>
<keyword evidence="3" id="KW-0813">Transport</keyword>
<dbReference type="Proteomes" id="UP001059272">
    <property type="component" value="Chromosome"/>
</dbReference>
<evidence type="ECO:0000256" key="14">
    <source>
        <dbReference type="ARBA" id="ARBA00048394"/>
    </source>
</evidence>
<evidence type="ECO:0000256" key="6">
    <source>
        <dbReference type="ARBA" id="ARBA00022692"/>
    </source>
</evidence>
<feature type="transmembrane region" description="Helical" evidence="17">
    <location>
        <begin position="331"/>
        <end position="352"/>
    </location>
</feature>
<feature type="transmembrane region" description="Helical" evidence="17">
    <location>
        <begin position="46"/>
        <end position="62"/>
    </location>
</feature>
<evidence type="ECO:0000256" key="7">
    <source>
        <dbReference type="ARBA" id="ARBA00022970"/>
    </source>
</evidence>
<dbReference type="Pfam" id="PF00324">
    <property type="entry name" value="AA_permease"/>
    <property type="match status" value="1"/>
</dbReference>
<dbReference type="KEGG" id="ppoo:LW347_17685"/>
<proteinExistence type="inferred from homology"/>
<keyword evidence="9 17" id="KW-0472">Membrane</keyword>
<reference evidence="19" key="1">
    <citation type="submission" date="2021-12" db="EMBL/GenBank/DDBJ databases">
        <title>Genome sequence of novel Pectobacterium sp. causing blackleg.</title>
        <authorList>
            <person name="Wang J."/>
        </authorList>
    </citation>
    <scope>NUCLEOTIDE SEQUENCE</scope>
    <source>
        <strain evidence="19">BY21311</strain>
    </source>
</reference>
<dbReference type="PANTHER" id="PTHR43495:SF4">
    <property type="entry name" value="AROMATIC AMINO ACID TRANSPORT PROTEIN AROP"/>
    <property type="match status" value="1"/>
</dbReference>
<gene>
    <name evidence="19" type="ORF">LW347_17685</name>
</gene>
<comment type="function">
    <text evidence="10">Permease that is involved in the active transport across the cytoplasmic membrane of all three aromatic amino acids, phenylalanine, tyrosine and tryptophan.</text>
</comment>
<keyword evidence="8 17" id="KW-1133">Transmembrane helix</keyword>
<feature type="transmembrane region" description="Helical" evidence="17">
    <location>
        <begin position="21"/>
        <end position="40"/>
    </location>
</feature>
<keyword evidence="7" id="KW-0029">Amino-acid transport</keyword>
<comment type="catalytic activity">
    <reaction evidence="14">
        <text>L-tryptophan(in) + H(+)(in) = L-tryptophan(out) + H(+)(out)</text>
        <dbReference type="Rhea" id="RHEA:28879"/>
        <dbReference type="ChEBI" id="CHEBI:15378"/>
        <dbReference type="ChEBI" id="CHEBI:57912"/>
    </reaction>
    <physiologicalReaction direction="right-to-left" evidence="14">
        <dbReference type="Rhea" id="RHEA:28881"/>
    </physiologicalReaction>
</comment>
<evidence type="ECO:0000256" key="5">
    <source>
        <dbReference type="ARBA" id="ARBA00022519"/>
    </source>
</evidence>
<feature type="transmembrane region" description="Helical" evidence="17">
    <location>
        <begin position="358"/>
        <end position="378"/>
    </location>
</feature>
<dbReference type="InterPro" id="IPR004840">
    <property type="entry name" value="Amino_acid_permease_CS"/>
</dbReference>
<comment type="catalytic activity">
    <reaction evidence="15">
        <text>L-tyrosine(in) + H(+)(in) = L-tyrosine(out) + H(+)(out)</text>
        <dbReference type="Rhea" id="RHEA:28875"/>
        <dbReference type="ChEBI" id="CHEBI:15378"/>
        <dbReference type="ChEBI" id="CHEBI:58315"/>
    </reaction>
    <physiologicalReaction direction="right-to-left" evidence="15">
        <dbReference type="Rhea" id="RHEA:28877"/>
    </physiologicalReaction>
</comment>
<dbReference type="PANTHER" id="PTHR43495">
    <property type="entry name" value="GABA PERMEASE"/>
    <property type="match status" value="1"/>
</dbReference>
<dbReference type="AlphaFoldDB" id="A0AAE9T210"/>
<evidence type="ECO:0000313" key="19">
    <source>
        <dbReference type="EMBL" id="UVO07659.1"/>
    </source>
</evidence>
<feature type="transmembrane region" description="Helical" evidence="17">
    <location>
        <begin position="240"/>
        <end position="262"/>
    </location>
</feature>
<dbReference type="PIRSF" id="PIRSF006060">
    <property type="entry name" value="AA_transporter"/>
    <property type="match status" value="1"/>
</dbReference>
<evidence type="ECO:0000256" key="16">
    <source>
        <dbReference type="ARBA" id="ARBA00048776"/>
    </source>
</evidence>
<evidence type="ECO:0000259" key="18">
    <source>
        <dbReference type="Pfam" id="PF00324"/>
    </source>
</evidence>
<comment type="similarity">
    <text evidence="2">Belongs to the amino acid-polyamine-organocation (APC) superfamily. Amino acid transporter (AAT) (TC 2.A.3.1) family.</text>
</comment>
<evidence type="ECO:0000256" key="11">
    <source>
        <dbReference type="ARBA" id="ARBA00040443"/>
    </source>
</evidence>
<evidence type="ECO:0000256" key="17">
    <source>
        <dbReference type="SAM" id="Phobius"/>
    </source>
</evidence>
<dbReference type="FunFam" id="1.20.1740.10:FF:000001">
    <property type="entry name" value="Amino acid permease"/>
    <property type="match status" value="1"/>
</dbReference>
<evidence type="ECO:0000256" key="9">
    <source>
        <dbReference type="ARBA" id="ARBA00023136"/>
    </source>
</evidence>
<evidence type="ECO:0000256" key="1">
    <source>
        <dbReference type="ARBA" id="ARBA00004429"/>
    </source>
</evidence>
<comment type="subcellular location">
    <subcellularLocation>
        <location evidence="1">Cell inner membrane</location>
        <topology evidence="1">Multi-pass membrane protein</topology>
    </subcellularLocation>
</comment>
<feature type="transmembrane region" description="Helical" evidence="17">
    <location>
        <begin position="427"/>
        <end position="445"/>
    </location>
</feature>
<feature type="transmembrane region" description="Helical" evidence="17">
    <location>
        <begin position="198"/>
        <end position="219"/>
    </location>
</feature>
<evidence type="ECO:0000256" key="4">
    <source>
        <dbReference type="ARBA" id="ARBA00022475"/>
    </source>
</evidence>
<evidence type="ECO:0000256" key="12">
    <source>
        <dbReference type="ARBA" id="ARBA00041728"/>
    </source>
</evidence>
<dbReference type="GO" id="GO:0006865">
    <property type="term" value="P:amino acid transport"/>
    <property type="evidence" value="ECO:0007669"/>
    <property type="project" value="UniProtKB-KW"/>
</dbReference>
<feature type="transmembrane region" description="Helical" evidence="17">
    <location>
        <begin position="127"/>
        <end position="145"/>
    </location>
</feature>
<dbReference type="InterPro" id="IPR004841">
    <property type="entry name" value="AA-permease/SLC12A_dom"/>
</dbReference>
<dbReference type="GO" id="GO:0055085">
    <property type="term" value="P:transmembrane transport"/>
    <property type="evidence" value="ECO:0007669"/>
    <property type="project" value="InterPro"/>
</dbReference>
<evidence type="ECO:0000256" key="3">
    <source>
        <dbReference type="ARBA" id="ARBA00022448"/>
    </source>
</evidence>
<evidence type="ECO:0000256" key="8">
    <source>
        <dbReference type="ARBA" id="ARBA00022989"/>
    </source>
</evidence>
<dbReference type="GO" id="GO:0005886">
    <property type="term" value="C:plasma membrane"/>
    <property type="evidence" value="ECO:0007669"/>
    <property type="project" value="UniProtKB-SubCell"/>
</dbReference>
<feature type="domain" description="Amino acid permease/ SLC12A" evidence="18">
    <location>
        <begin position="18"/>
        <end position="449"/>
    </location>
</feature>
<feature type="transmembrane region" description="Helical" evidence="17">
    <location>
        <begin position="399"/>
        <end position="421"/>
    </location>
</feature>
<dbReference type="PROSITE" id="PS00218">
    <property type="entry name" value="AMINO_ACID_PERMEASE_1"/>
    <property type="match status" value="1"/>
</dbReference>
<protein>
    <recommendedName>
        <fullName evidence="11">Aromatic amino acid transport protein AroP</fullName>
    </recommendedName>
    <alternativeName>
        <fullName evidence="12">Aromatic amino acid:H(+) symporter AroP</fullName>
    </alternativeName>
    <alternativeName>
        <fullName evidence="13">General aromatic amino acid permease</fullName>
    </alternativeName>
</protein>
<feature type="transmembrane region" description="Helical" evidence="17">
    <location>
        <begin position="282"/>
        <end position="305"/>
    </location>
</feature>
<feature type="transmembrane region" description="Helical" evidence="17">
    <location>
        <begin position="157"/>
        <end position="178"/>
    </location>
</feature>
<evidence type="ECO:0000256" key="13">
    <source>
        <dbReference type="ARBA" id="ARBA00042267"/>
    </source>
</evidence>
<keyword evidence="4" id="KW-1003">Cell membrane</keyword>
<dbReference type="EMBL" id="CP090065">
    <property type="protein sequence ID" value="UVO07659.1"/>
    <property type="molecule type" value="Genomic_DNA"/>
</dbReference>
<accession>A0AAE9T210</accession>
<evidence type="ECO:0000313" key="20">
    <source>
        <dbReference type="Proteomes" id="UP001059272"/>
    </source>
</evidence>
<name>A0AAE9T210_9GAMM</name>
<keyword evidence="6 17" id="KW-0812">Transmembrane</keyword>
<evidence type="ECO:0000256" key="15">
    <source>
        <dbReference type="ARBA" id="ARBA00048727"/>
    </source>
</evidence>
<dbReference type="RefSeq" id="WP_258883017.1">
    <property type="nucleotide sequence ID" value="NZ_CP090065.1"/>
</dbReference>
<sequence length="456" mass="49849">METQQTEGQLKRGLKNRHIQLIALGGAVGTGLFLGIAQTIKMAGPSVLLGYAIAGVIAFFIMRQLGEMVVEEPVAGSFSHFAYKYWGEFAGFMSGWNYWVLYVLVSMAELTAVGIYIQYWWPDVPTWVSAGIFFVLINAINLTSVKVYGEMEFWFSIIKVAAIMGMIVFGCYLLFSGAGGPEASVANLWQHGGFFPNGVSGMVMAMAVIMFSFGGLELVGITAAEADDPQNSIPRATNQVIYRILLFYVGALAVLLSLYPWGKVVEGGSPFVMIFHALDSNAVATVLNLVVLSAALSVYNSCVYCNSRMLFGLAKQGNAPRALLNVNKRGIPLMALGVSALATALCVVINYLMPGKAFELLMALVVSALVINWAMICITHLKFRAAKKQEGQDTRFKSLGYPVTNVICLLFLAGILVIMAITPGIQISVLLIPIWLFALAVSYRVKKKKVRWRRWQ</sequence>
<evidence type="ECO:0000256" key="10">
    <source>
        <dbReference type="ARBA" id="ARBA00037317"/>
    </source>
</evidence>
<evidence type="ECO:0000256" key="2">
    <source>
        <dbReference type="ARBA" id="ARBA00008583"/>
    </source>
</evidence>
<keyword evidence="5" id="KW-0997">Cell inner membrane</keyword>
<organism evidence="19 20">
    <name type="scientific">Pectobacterium polonicum</name>
    <dbReference type="NCBI Taxonomy" id="2485124"/>
    <lineage>
        <taxon>Bacteria</taxon>
        <taxon>Pseudomonadati</taxon>
        <taxon>Pseudomonadota</taxon>
        <taxon>Gammaproteobacteria</taxon>
        <taxon>Enterobacterales</taxon>
        <taxon>Pectobacteriaceae</taxon>
        <taxon>Pectobacterium</taxon>
    </lineage>
</organism>
<dbReference type="Gene3D" id="1.20.1740.10">
    <property type="entry name" value="Amino acid/polyamine transporter I"/>
    <property type="match status" value="1"/>
</dbReference>